<keyword evidence="2" id="KW-0808">Transferase</keyword>
<dbReference type="InParanoid" id="A0A540V9X9"/>
<dbReference type="Gene3D" id="3.40.50.150">
    <property type="entry name" value="Vaccinia Virus protein VP39"/>
    <property type="match status" value="1"/>
</dbReference>
<feature type="domain" description="Methyltransferase type 11" evidence="1">
    <location>
        <begin position="37"/>
        <end position="131"/>
    </location>
</feature>
<protein>
    <submittedName>
        <fullName evidence="2">Class I SAM-dependent methyltransferase</fullName>
    </submittedName>
</protein>
<evidence type="ECO:0000259" key="1">
    <source>
        <dbReference type="Pfam" id="PF08241"/>
    </source>
</evidence>
<keyword evidence="2" id="KW-0489">Methyltransferase</keyword>
<proteinExistence type="predicted"/>
<evidence type="ECO:0000313" key="2">
    <source>
        <dbReference type="EMBL" id="TQE93544.1"/>
    </source>
</evidence>
<evidence type="ECO:0000313" key="3">
    <source>
        <dbReference type="Proteomes" id="UP000317371"/>
    </source>
</evidence>
<dbReference type="CDD" id="cd02440">
    <property type="entry name" value="AdoMet_MTases"/>
    <property type="match status" value="1"/>
</dbReference>
<dbReference type="InterPro" id="IPR052356">
    <property type="entry name" value="Thiol_S-MT"/>
</dbReference>
<comment type="caution">
    <text evidence="2">The sequence shown here is derived from an EMBL/GenBank/DDBJ whole genome shotgun (WGS) entry which is preliminary data.</text>
</comment>
<dbReference type="EMBL" id="VIGC01000038">
    <property type="protein sequence ID" value="TQE93544.1"/>
    <property type="molecule type" value="Genomic_DNA"/>
</dbReference>
<dbReference type="InterPro" id="IPR029063">
    <property type="entry name" value="SAM-dependent_MTases_sf"/>
</dbReference>
<sequence>MRRRIFAWVHARGVPEYDRLVAARKRELFRTLAGDVLEIGAGSGANLPYLPDGVNLIALEPNLHMHPYLEQAARQSGRPVDIRVGTIETLDLPPESLDGVVSTLTLCSVDDLEQALAVVLRVLKPGGRFVFLEHVAAPPHTWQRRFQDWLQPAWSFVADGCHPNRETDQAIQRAGFAWVELERFHLPLGLASPHIAGVAVKGP</sequence>
<dbReference type="PANTHER" id="PTHR45036">
    <property type="entry name" value="METHYLTRANSFERASE LIKE 7B"/>
    <property type="match status" value="1"/>
</dbReference>
<dbReference type="GO" id="GO:0008757">
    <property type="term" value="F:S-adenosylmethionine-dependent methyltransferase activity"/>
    <property type="evidence" value="ECO:0007669"/>
    <property type="project" value="InterPro"/>
</dbReference>
<keyword evidence="3" id="KW-1185">Reference proteome</keyword>
<dbReference type="SUPFAM" id="SSF53335">
    <property type="entry name" value="S-adenosyl-L-methionine-dependent methyltransferases"/>
    <property type="match status" value="1"/>
</dbReference>
<accession>A0A540V9X9</accession>
<name>A0A540V9X9_9CHLR</name>
<dbReference type="AlphaFoldDB" id="A0A540V9X9"/>
<dbReference type="PANTHER" id="PTHR45036:SF1">
    <property type="entry name" value="METHYLTRANSFERASE LIKE 7A"/>
    <property type="match status" value="1"/>
</dbReference>
<gene>
    <name evidence="2" type="ORF">FKZ61_20880</name>
</gene>
<reference evidence="2 3" key="1">
    <citation type="submission" date="2019-06" db="EMBL/GenBank/DDBJ databases">
        <title>Genome sequence of Litorilinea aerophila BAA-2444.</title>
        <authorList>
            <person name="Maclea K.S."/>
            <person name="Maurais E.G."/>
            <person name="Iannazzi L.C."/>
        </authorList>
    </citation>
    <scope>NUCLEOTIDE SEQUENCE [LARGE SCALE GENOMIC DNA]</scope>
    <source>
        <strain evidence="2 3">ATCC BAA-2444</strain>
    </source>
</reference>
<dbReference type="InterPro" id="IPR013216">
    <property type="entry name" value="Methyltransf_11"/>
</dbReference>
<dbReference type="Proteomes" id="UP000317371">
    <property type="component" value="Unassembled WGS sequence"/>
</dbReference>
<dbReference type="OrthoDB" id="9772751at2"/>
<organism evidence="2 3">
    <name type="scientific">Litorilinea aerophila</name>
    <dbReference type="NCBI Taxonomy" id="1204385"/>
    <lineage>
        <taxon>Bacteria</taxon>
        <taxon>Bacillati</taxon>
        <taxon>Chloroflexota</taxon>
        <taxon>Caldilineae</taxon>
        <taxon>Caldilineales</taxon>
        <taxon>Caldilineaceae</taxon>
        <taxon>Litorilinea</taxon>
    </lineage>
</organism>
<dbReference type="Pfam" id="PF08241">
    <property type="entry name" value="Methyltransf_11"/>
    <property type="match status" value="1"/>
</dbReference>
<dbReference type="GO" id="GO:0032259">
    <property type="term" value="P:methylation"/>
    <property type="evidence" value="ECO:0007669"/>
    <property type="project" value="UniProtKB-KW"/>
</dbReference>